<evidence type="ECO:0000256" key="7">
    <source>
        <dbReference type="ARBA" id="ARBA00023004"/>
    </source>
</evidence>
<sequence>MAIPVIDFSKLDGDESEATLAELAAGFEEWGFFQLVNTGIPDDLLERVKKVCSDIYKLREDGFKESNPAVKALARLVDQEGEGLAMKKIEDMDWEDVFTLQDDLPWPSNPPSFKETMMEYRRELKKLAEKLLGVMEELLGLEEGHIRKAFTNDGDFEPFYGTKVSHYPPCPRPELVDGLRAHTDAGGLILLFQDDRFGGLQMIPNHGGDGRWIDVQPVENAIVVNTGDQIEVLSNGRFKSAWHRILATRDGNRRSIASFYNPARMANIAPAIPAAAADYPSFKFGDYMEVYVKQKFQAKEPRFAALANNVFAQVIFSPVEKIKKMKELKIQRYPGTKKTVLQLSELVRSMLDAFAVSRILPVRPTPTIPAKVPAVFEIPITIPANFGATSMWFTANPALPRARKPRDTDEQNIAPEGVLNNGRAMSAMAETTNPTVISEDPTNVRE</sequence>
<dbReference type="STRING" id="4536.A0A0E0IZ74"/>
<dbReference type="AlphaFoldDB" id="A0A0E0IZ74"/>
<evidence type="ECO:0000256" key="12">
    <source>
        <dbReference type="ARBA" id="ARBA00050579"/>
    </source>
</evidence>
<evidence type="ECO:0000313" key="17">
    <source>
        <dbReference type="Proteomes" id="UP000006591"/>
    </source>
</evidence>
<evidence type="ECO:0000313" key="16">
    <source>
        <dbReference type="EnsemblPlants" id="ONIVA11G05770.1"/>
    </source>
</evidence>
<dbReference type="InterPro" id="IPR005123">
    <property type="entry name" value="Oxoglu/Fe-dep_dioxygenase_dom"/>
</dbReference>
<feature type="domain" description="Fe2OG dioxygenase" evidence="15">
    <location>
        <begin position="158"/>
        <end position="262"/>
    </location>
</feature>
<dbReference type="eggNOG" id="KOG0143">
    <property type="taxonomic scope" value="Eukaryota"/>
</dbReference>
<keyword evidence="3" id="KW-0266">Ethylene biosynthesis</keyword>
<comment type="cofactor">
    <cofactor evidence="1">
        <name>Fe cation</name>
        <dbReference type="ChEBI" id="CHEBI:24875"/>
    </cofactor>
</comment>
<dbReference type="InterPro" id="IPR044861">
    <property type="entry name" value="IPNS-like_FE2OG_OXY"/>
</dbReference>
<dbReference type="GO" id="GO:0009835">
    <property type="term" value="P:fruit ripening"/>
    <property type="evidence" value="ECO:0007669"/>
    <property type="project" value="UniProtKB-KW"/>
</dbReference>
<reference evidence="16" key="2">
    <citation type="submission" date="2018-04" db="EMBL/GenBank/DDBJ databases">
        <title>OnivRS2 (Oryza nivara Reference Sequence Version 2).</title>
        <authorList>
            <person name="Zhang J."/>
            <person name="Kudrna D."/>
            <person name="Lee S."/>
            <person name="Talag J."/>
            <person name="Rajasekar S."/>
            <person name="Welchert J."/>
            <person name="Hsing Y.-I."/>
            <person name="Wing R.A."/>
        </authorList>
    </citation>
    <scope>NUCLEOTIDE SEQUENCE [LARGE SCALE GENOMIC DNA]</scope>
    <source>
        <strain evidence="16">SL10</strain>
    </source>
</reference>
<dbReference type="OMA" id="SHYPPCQ"/>
<comment type="pathway">
    <text evidence="9">Alkene biosynthesis; ethylene biosynthesis via S-adenosyl-L-methionine; ethylene from S-adenosyl-L-methionine: step 2/2.</text>
</comment>
<dbReference type="InterPro" id="IPR026992">
    <property type="entry name" value="DIOX_N"/>
</dbReference>
<name>A0A0E0IZ74_ORYNI</name>
<keyword evidence="8" id="KW-0292">Fruit ripening</keyword>
<evidence type="ECO:0000256" key="10">
    <source>
        <dbReference type="ARBA" id="ARBA00039090"/>
    </source>
</evidence>
<evidence type="ECO:0000259" key="15">
    <source>
        <dbReference type="PROSITE" id="PS51471"/>
    </source>
</evidence>
<dbReference type="GO" id="GO:0009693">
    <property type="term" value="P:ethylene biosynthetic process"/>
    <property type="evidence" value="ECO:0007669"/>
    <property type="project" value="UniProtKB-KW"/>
</dbReference>
<evidence type="ECO:0000256" key="8">
    <source>
        <dbReference type="ARBA" id="ARBA00033478"/>
    </source>
</evidence>
<evidence type="ECO:0000256" key="4">
    <source>
        <dbReference type="ARBA" id="ARBA00022723"/>
    </source>
</evidence>
<dbReference type="Pfam" id="PF03171">
    <property type="entry name" value="2OG-FeII_Oxy"/>
    <property type="match status" value="1"/>
</dbReference>
<dbReference type="PANTHER" id="PTHR47991">
    <property type="entry name" value="OXOGLUTARATE/IRON-DEPENDENT DIOXYGENASE"/>
    <property type="match status" value="1"/>
</dbReference>
<evidence type="ECO:0000256" key="11">
    <source>
        <dbReference type="ARBA" id="ARBA00041616"/>
    </source>
</evidence>
<dbReference type="Gramene" id="ONIVA11G05770.1">
    <property type="protein sequence ID" value="ONIVA11G05770.1"/>
    <property type="gene ID" value="ONIVA11G05770"/>
</dbReference>
<dbReference type="Pfam" id="PF14226">
    <property type="entry name" value="DIOX_N"/>
    <property type="match status" value="1"/>
</dbReference>
<accession>A0A0E0IZ74</accession>
<reference evidence="16" key="1">
    <citation type="submission" date="2015-04" db="UniProtKB">
        <authorList>
            <consortium name="EnsemblPlants"/>
        </authorList>
    </citation>
    <scope>IDENTIFICATION</scope>
    <source>
        <strain evidence="16">SL10</strain>
    </source>
</reference>
<comment type="similarity">
    <text evidence="2 14">Belongs to the iron/ascorbate-dependent oxidoreductase family.</text>
</comment>
<comment type="catalytic activity">
    <reaction evidence="12">
        <text>1-aminocyclopropane-1-carboxylate + L-ascorbate + O2 = ethene + L-dehydroascorbate + hydrogen cyanide + CO2 + 2 H2O</text>
        <dbReference type="Rhea" id="RHEA:23640"/>
        <dbReference type="ChEBI" id="CHEBI:15377"/>
        <dbReference type="ChEBI" id="CHEBI:15379"/>
        <dbReference type="ChEBI" id="CHEBI:16526"/>
        <dbReference type="ChEBI" id="CHEBI:18153"/>
        <dbReference type="ChEBI" id="CHEBI:18407"/>
        <dbReference type="ChEBI" id="CHEBI:38290"/>
        <dbReference type="ChEBI" id="CHEBI:58360"/>
        <dbReference type="ChEBI" id="CHEBI:58539"/>
        <dbReference type="EC" id="1.14.17.4"/>
    </reaction>
</comment>
<dbReference type="GO" id="GO:0031418">
    <property type="term" value="F:L-ascorbic acid binding"/>
    <property type="evidence" value="ECO:0007669"/>
    <property type="project" value="UniProtKB-KW"/>
</dbReference>
<keyword evidence="6 14" id="KW-0560">Oxidoreductase</keyword>
<keyword evidence="5" id="KW-0847">Vitamin C</keyword>
<evidence type="ECO:0000256" key="13">
    <source>
        <dbReference type="ARBA" id="ARBA00069667"/>
    </source>
</evidence>
<dbReference type="InterPro" id="IPR050295">
    <property type="entry name" value="Plant_2OG-oxidoreductases"/>
</dbReference>
<dbReference type="EC" id="1.14.17.4" evidence="10"/>
<dbReference type="PROSITE" id="PS51471">
    <property type="entry name" value="FE2OG_OXY"/>
    <property type="match status" value="1"/>
</dbReference>
<evidence type="ECO:0000256" key="2">
    <source>
        <dbReference type="ARBA" id="ARBA00008056"/>
    </source>
</evidence>
<evidence type="ECO:0000256" key="6">
    <source>
        <dbReference type="ARBA" id="ARBA00023002"/>
    </source>
</evidence>
<keyword evidence="4 14" id="KW-0479">Metal-binding</keyword>
<organism evidence="16">
    <name type="scientific">Oryza nivara</name>
    <name type="common">Indian wild rice</name>
    <name type="synonym">Oryza sativa f. spontanea</name>
    <dbReference type="NCBI Taxonomy" id="4536"/>
    <lineage>
        <taxon>Eukaryota</taxon>
        <taxon>Viridiplantae</taxon>
        <taxon>Streptophyta</taxon>
        <taxon>Embryophyta</taxon>
        <taxon>Tracheophyta</taxon>
        <taxon>Spermatophyta</taxon>
        <taxon>Magnoliopsida</taxon>
        <taxon>Liliopsida</taxon>
        <taxon>Poales</taxon>
        <taxon>Poaceae</taxon>
        <taxon>BOP clade</taxon>
        <taxon>Oryzoideae</taxon>
        <taxon>Oryzeae</taxon>
        <taxon>Oryzinae</taxon>
        <taxon>Oryza</taxon>
    </lineage>
</organism>
<evidence type="ECO:0000256" key="1">
    <source>
        <dbReference type="ARBA" id="ARBA00001962"/>
    </source>
</evidence>
<dbReference type="SUPFAM" id="SSF51197">
    <property type="entry name" value="Clavaminate synthase-like"/>
    <property type="match status" value="1"/>
</dbReference>
<keyword evidence="7 14" id="KW-0408">Iron</keyword>
<protein>
    <recommendedName>
        <fullName evidence="13">1-aminocyclopropane-1-carboxylate oxidase</fullName>
        <ecNumber evidence="10">1.14.17.4</ecNumber>
    </recommendedName>
    <alternativeName>
        <fullName evidence="11">Ethylene-forming enzyme</fullName>
    </alternativeName>
</protein>
<dbReference type="InterPro" id="IPR027443">
    <property type="entry name" value="IPNS-like_sf"/>
</dbReference>
<dbReference type="FunFam" id="2.60.120.330:FF:000010">
    <property type="entry name" value="1-aminocyclopropane-1-carboxylate oxidase 1"/>
    <property type="match status" value="1"/>
</dbReference>
<evidence type="ECO:0000256" key="3">
    <source>
        <dbReference type="ARBA" id="ARBA00022666"/>
    </source>
</evidence>
<evidence type="ECO:0000256" key="14">
    <source>
        <dbReference type="RuleBase" id="RU003682"/>
    </source>
</evidence>
<dbReference type="EnsemblPlants" id="ONIVA11G05770.1">
    <property type="protein sequence ID" value="ONIVA11G05770.1"/>
    <property type="gene ID" value="ONIVA11G05770"/>
</dbReference>
<keyword evidence="17" id="KW-1185">Reference proteome</keyword>
<proteinExistence type="inferred from homology"/>
<dbReference type="GO" id="GO:0046872">
    <property type="term" value="F:metal ion binding"/>
    <property type="evidence" value="ECO:0007669"/>
    <property type="project" value="UniProtKB-KW"/>
</dbReference>
<evidence type="ECO:0000256" key="9">
    <source>
        <dbReference type="ARBA" id="ARBA00037892"/>
    </source>
</evidence>
<dbReference type="Proteomes" id="UP000006591">
    <property type="component" value="Chromosome 11"/>
</dbReference>
<dbReference type="Gene3D" id="2.60.120.330">
    <property type="entry name" value="B-lactam Antibiotic, Isopenicillin N Synthase, Chain"/>
    <property type="match status" value="1"/>
</dbReference>
<evidence type="ECO:0000256" key="5">
    <source>
        <dbReference type="ARBA" id="ARBA00022896"/>
    </source>
</evidence>
<dbReference type="GO" id="GO:0009815">
    <property type="term" value="F:1-aminocyclopropane-1-carboxylate oxidase activity"/>
    <property type="evidence" value="ECO:0007669"/>
    <property type="project" value="UniProtKB-EC"/>
</dbReference>